<feature type="non-terminal residue" evidence="1">
    <location>
        <position position="1"/>
    </location>
</feature>
<proteinExistence type="predicted"/>
<evidence type="ECO:0000313" key="1">
    <source>
        <dbReference type="EMBL" id="GFB12537.1"/>
    </source>
</evidence>
<gene>
    <name evidence="1" type="ORF">Tci_684508</name>
</gene>
<comment type="caution">
    <text evidence="1">The sequence shown here is derived from an EMBL/GenBank/DDBJ whole genome shotgun (WGS) entry which is preliminary data.</text>
</comment>
<dbReference type="AlphaFoldDB" id="A0A699KZM4"/>
<accession>A0A699KZM4</accession>
<sequence>ADPSESSPTPVFVAPMVLPFLCLDNSESDTEMPERHVSPTSCDAMLTSRIGQALLRFVIVYPHSRIPFGLLNRDHVGNSINLGVRIKRLHDDVRVTTAQKLRLLRVED</sequence>
<protein>
    <submittedName>
        <fullName evidence="1">Uncharacterized protein</fullName>
    </submittedName>
</protein>
<organism evidence="1">
    <name type="scientific">Tanacetum cinerariifolium</name>
    <name type="common">Dalmatian daisy</name>
    <name type="synonym">Chrysanthemum cinerariifolium</name>
    <dbReference type="NCBI Taxonomy" id="118510"/>
    <lineage>
        <taxon>Eukaryota</taxon>
        <taxon>Viridiplantae</taxon>
        <taxon>Streptophyta</taxon>
        <taxon>Embryophyta</taxon>
        <taxon>Tracheophyta</taxon>
        <taxon>Spermatophyta</taxon>
        <taxon>Magnoliopsida</taxon>
        <taxon>eudicotyledons</taxon>
        <taxon>Gunneridae</taxon>
        <taxon>Pentapetalae</taxon>
        <taxon>asterids</taxon>
        <taxon>campanulids</taxon>
        <taxon>Asterales</taxon>
        <taxon>Asteraceae</taxon>
        <taxon>Asteroideae</taxon>
        <taxon>Anthemideae</taxon>
        <taxon>Anthemidinae</taxon>
        <taxon>Tanacetum</taxon>
    </lineage>
</organism>
<dbReference type="EMBL" id="BKCJ010557482">
    <property type="protein sequence ID" value="GFB12537.1"/>
    <property type="molecule type" value="Genomic_DNA"/>
</dbReference>
<name>A0A699KZM4_TANCI</name>
<reference evidence="1" key="1">
    <citation type="journal article" date="2019" name="Sci. Rep.">
        <title>Draft genome of Tanacetum cinerariifolium, the natural source of mosquito coil.</title>
        <authorList>
            <person name="Yamashiro T."/>
            <person name="Shiraishi A."/>
            <person name="Satake H."/>
            <person name="Nakayama K."/>
        </authorList>
    </citation>
    <scope>NUCLEOTIDE SEQUENCE</scope>
</reference>